<protein>
    <submittedName>
        <fullName evidence="2">Uncharacterized protein</fullName>
    </submittedName>
</protein>
<evidence type="ECO:0000313" key="2">
    <source>
        <dbReference type="EMBL" id="GLB53004.1"/>
    </source>
</evidence>
<keyword evidence="3" id="KW-1185">Reference proteome</keyword>
<proteinExistence type="predicted"/>
<sequence length="198" mass="22824">MALKQLTVYYSDDYPELRYESATIGQIALHRVTDSFTVLKIYFPNLTLVNQPATIEAVDETVEVMLTNYPVTVQKLTDLDGKTIAIDKDWNRKNTFTMIQLFDGEPIQQNSIRFTLKDETTLEVCWTGIWGEERNDTHTMKLCLDAKVVSEIETPLCMKVSDLLERNGEKAVAAVEKKKKKKKKKDKKKKKKKDSEKE</sequence>
<dbReference type="RefSeq" id="WP_281754624.1">
    <property type="nucleotide sequence ID" value="NZ_BRVP01000013.1"/>
</dbReference>
<evidence type="ECO:0000313" key="3">
    <source>
        <dbReference type="Proteomes" id="UP001143545"/>
    </source>
</evidence>
<comment type="caution">
    <text evidence="2">The sequence shown here is derived from an EMBL/GenBank/DDBJ whole genome shotgun (WGS) entry which is preliminary data.</text>
</comment>
<dbReference type="AlphaFoldDB" id="A0A9W6B5J6"/>
<reference evidence="2" key="1">
    <citation type="submission" date="2022-07" db="EMBL/GenBank/DDBJ databases">
        <title>Taxonomy of Novel Oxalotrophic and Methylotrophic Bacteria.</title>
        <authorList>
            <person name="Sahin N."/>
            <person name="Tani A."/>
        </authorList>
    </citation>
    <scope>NUCLEOTIDE SEQUENCE</scope>
    <source>
        <strain evidence="2">AM327</strain>
    </source>
</reference>
<evidence type="ECO:0000256" key="1">
    <source>
        <dbReference type="SAM" id="MobiDB-lite"/>
    </source>
</evidence>
<gene>
    <name evidence="2" type="ORF">NBRC110019_20440</name>
</gene>
<accession>A0A9W6B5J6</accession>
<dbReference type="EMBL" id="BRVP01000013">
    <property type="protein sequence ID" value="GLB53004.1"/>
    <property type="molecule type" value="Genomic_DNA"/>
</dbReference>
<feature type="region of interest" description="Disordered" evidence="1">
    <location>
        <begin position="174"/>
        <end position="198"/>
    </location>
</feature>
<feature type="compositionally biased region" description="Basic residues" evidence="1">
    <location>
        <begin position="177"/>
        <end position="192"/>
    </location>
</feature>
<dbReference type="Proteomes" id="UP001143545">
    <property type="component" value="Unassembled WGS sequence"/>
</dbReference>
<name>A0A9W6B5J6_9FLAO</name>
<organism evidence="2 3">
    <name type="scientific">Neptunitalea chrysea</name>
    <dbReference type="NCBI Taxonomy" id="1647581"/>
    <lineage>
        <taxon>Bacteria</taxon>
        <taxon>Pseudomonadati</taxon>
        <taxon>Bacteroidota</taxon>
        <taxon>Flavobacteriia</taxon>
        <taxon>Flavobacteriales</taxon>
        <taxon>Flavobacteriaceae</taxon>
        <taxon>Neptunitalea</taxon>
    </lineage>
</organism>